<sequence>MSERTSKDKESRKVQKLREVSAALLSGEYKPLLDGLLPTADGKTSTADQFAAHFVWAGPDP</sequence>
<name>A0A382ACF5_9ZZZZ</name>
<feature type="non-terminal residue" evidence="1">
    <location>
        <position position="61"/>
    </location>
</feature>
<accession>A0A382ACF5</accession>
<organism evidence="1">
    <name type="scientific">marine metagenome</name>
    <dbReference type="NCBI Taxonomy" id="408172"/>
    <lineage>
        <taxon>unclassified sequences</taxon>
        <taxon>metagenomes</taxon>
        <taxon>ecological metagenomes</taxon>
    </lineage>
</organism>
<gene>
    <name evidence="1" type="ORF">METZ01_LOCUS152094</name>
</gene>
<reference evidence="1" key="1">
    <citation type="submission" date="2018-05" db="EMBL/GenBank/DDBJ databases">
        <authorList>
            <person name="Lanie J.A."/>
            <person name="Ng W.-L."/>
            <person name="Kazmierczak K.M."/>
            <person name="Andrzejewski T.M."/>
            <person name="Davidsen T.M."/>
            <person name="Wayne K.J."/>
            <person name="Tettelin H."/>
            <person name="Glass J.I."/>
            <person name="Rusch D."/>
            <person name="Podicherti R."/>
            <person name="Tsui H.-C.T."/>
            <person name="Winkler M.E."/>
        </authorList>
    </citation>
    <scope>NUCLEOTIDE SEQUENCE</scope>
</reference>
<proteinExistence type="predicted"/>
<evidence type="ECO:0000313" key="1">
    <source>
        <dbReference type="EMBL" id="SVA99240.1"/>
    </source>
</evidence>
<dbReference type="AlphaFoldDB" id="A0A382ACF5"/>
<protein>
    <submittedName>
        <fullName evidence="1">Uncharacterized protein</fullName>
    </submittedName>
</protein>
<dbReference type="EMBL" id="UINC01024819">
    <property type="protein sequence ID" value="SVA99240.1"/>
    <property type="molecule type" value="Genomic_DNA"/>
</dbReference>